<sequence length="317" mass="34178">MRLVPYSDITASTPAPQALMAALKQGFIDFSLGFYDIAPVGYLKLPAGELHLKFGRAELGEWVVIKLASGCYDNHLRGLPSSYGCIMVMDAATGQMVALLEDRGLLTELRTAAAAAMLAKEVAPDAKVLGVIGTGTQGYYQALYHCRALGLKQVQIYSRSPDRVETLASKLAAEGIQVVRHCSAEALCRQSDLIVTATPSEEPIVALDWLKPNVHINAVGADSPGKRELSETVVQSAKLLLADSMSQSLEHGEFQYLAKAQAEEVREFGEFLASGERVGDGISIADFTGVAVQDIIIASLVYREYLKRQDGSWKGSL</sequence>
<keyword evidence="2" id="KW-1185">Reference proteome</keyword>
<name>A0ABT0NA09_9GAMM</name>
<evidence type="ECO:0000313" key="2">
    <source>
        <dbReference type="Proteomes" id="UP001202831"/>
    </source>
</evidence>
<dbReference type="PANTHER" id="PTHR13812:SF19">
    <property type="entry name" value="KETIMINE REDUCTASE MU-CRYSTALLIN"/>
    <property type="match status" value="1"/>
</dbReference>
<accession>A0ABT0NA09</accession>
<gene>
    <name evidence="1" type="ORF">L2725_15900</name>
</gene>
<organism evidence="1 2">
    <name type="scientific">Shewanella corallii</name>
    <dbReference type="NCBI Taxonomy" id="560080"/>
    <lineage>
        <taxon>Bacteria</taxon>
        <taxon>Pseudomonadati</taxon>
        <taxon>Pseudomonadota</taxon>
        <taxon>Gammaproteobacteria</taxon>
        <taxon>Alteromonadales</taxon>
        <taxon>Shewanellaceae</taxon>
        <taxon>Shewanella</taxon>
    </lineage>
</organism>
<proteinExistence type="predicted"/>
<dbReference type="InterPro" id="IPR003462">
    <property type="entry name" value="ODC_Mu_crystall"/>
</dbReference>
<comment type="caution">
    <text evidence="1">The sequence shown here is derived from an EMBL/GenBank/DDBJ whole genome shotgun (WGS) entry which is preliminary data.</text>
</comment>
<dbReference type="PANTHER" id="PTHR13812">
    <property type="entry name" value="KETIMINE REDUCTASE MU-CRYSTALLIN"/>
    <property type="match status" value="1"/>
</dbReference>
<dbReference type="RefSeq" id="WP_249249826.1">
    <property type="nucleotide sequence ID" value="NZ_JAKIKT010000006.1"/>
</dbReference>
<protein>
    <submittedName>
        <fullName evidence="1">Ornithine cyclodeaminase family protein</fullName>
    </submittedName>
</protein>
<dbReference type="Proteomes" id="UP001202831">
    <property type="component" value="Unassembled WGS sequence"/>
</dbReference>
<dbReference type="Gene3D" id="3.30.1780.10">
    <property type="entry name" value="ornithine cyclodeaminase, domain 1"/>
    <property type="match status" value="1"/>
</dbReference>
<dbReference type="InterPro" id="IPR023401">
    <property type="entry name" value="ODC_N"/>
</dbReference>
<dbReference type="EMBL" id="JAKIKT010000006">
    <property type="protein sequence ID" value="MCL2915244.1"/>
    <property type="molecule type" value="Genomic_DNA"/>
</dbReference>
<dbReference type="SUPFAM" id="SSF51735">
    <property type="entry name" value="NAD(P)-binding Rossmann-fold domains"/>
    <property type="match status" value="1"/>
</dbReference>
<dbReference type="InterPro" id="IPR036291">
    <property type="entry name" value="NAD(P)-bd_dom_sf"/>
</dbReference>
<evidence type="ECO:0000313" key="1">
    <source>
        <dbReference type="EMBL" id="MCL2915244.1"/>
    </source>
</evidence>
<dbReference type="Gene3D" id="3.40.50.720">
    <property type="entry name" value="NAD(P)-binding Rossmann-like Domain"/>
    <property type="match status" value="1"/>
</dbReference>
<dbReference type="Pfam" id="PF02423">
    <property type="entry name" value="OCD_Mu_crystall"/>
    <property type="match status" value="1"/>
</dbReference>
<reference evidence="1 2" key="1">
    <citation type="submission" date="2022-01" db="EMBL/GenBank/DDBJ databases">
        <title>Whole genome-based taxonomy of the Shewanellaceae.</title>
        <authorList>
            <person name="Martin-Rodriguez A.J."/>
        </authorList>
    </citation>
    <scope>NUCLEOTIDE SEQUENCE [LARGE SCALE GENOMIC DNA]</scope>
    <source>
        <strain evidence="1 2">DSM 21332</strain>
    </source>
</reference>